<feature type="transmembrane region" description="Helical" evidence="7">
    <location>
        <begin position="66"/>
        <end position="88"/>
    </location>
</feature>
<proteinExistence type="inferred from homology"/>
<comment type="similarity">
    <text evidence="2">Belongs to the SLC35F solute transporter family.</text>
</comment>
<evidence type="ECO:0000256" key="4">
    <source>
        <dbReference type="ARBA" id="ARBA00022692"/>
    </source>
</evidence>
<organism evidence="8 9">
    <name type="scientific">Zea mays</name>
    <name type="common">Maize</name>
    <dbReference type="NCBI Taxonomy" id="4577"/>
    <lineage>
        <taxon>Eukaryota</taxon>
        <taxon>Viridiplantae</taxon>
        <taxon>Streptophyta</taxon>
        <taxon>Embryophyta</taxon>
        <taxon>Tracheophyta</taxon>
        <taxon>Spermatophyta</taxon>
        <taxon>Magnoliopsida</taxon>
        <taxon>Liliopsida</taxon>
        <taxon>Poales</taxon>
        <taxon>Poaceae</taxon>
        <taxon>PACMAD clade</taxon>
        <taxon>Panicoideae</taxon>
        <taxon>Andropogonodae</taxon>
        <taxon>Andropogoneae</taxon>
        <taxon>Tripsacinae</taxon>
        <taxon>Zea</taxon>
    </lineage>
</organism>
<evidence type="ECO:0000256" key="7">
    <source>
        <dbReference type="SAM" id="Phobius"/>
    </source>
</evidence>
<keyword evidence="3" id="KW-0813">Transport</keyword>
<dbReference type="PANTHER" id="PTHR14233:SF20">
    <property type="entry name" value="OS09G0513200 PROTEIN"/>
    <property type="match status" value="1"/>
</dbReference>
<dbReference type="GO" id="GO:0022857">
    <property type="term" value="F:transmembrane transporter activity"/>
    <property type="evidence" value="ECO:0007669"/>
    <property type="project" value="InterPro"/>
</dbReference>
<protein>
    <submittedName>
        <fullName evidence="8">Solute carrier family 35 member F1</fullName>
    </submittedName>
</protein>
<evidence type="ECO:0000313" key="9">
    <source>
        <dbReference type="Proteomes" id="UP000251960"/>
    </source>
</evidence>
<feature type="transmembrane region" description="Helical" evidence="7">
    <location>
        <begin position="233"/>
        <end position="251"/>
    </location>
</feature>
<accession>A0A3L6ENR2</accession>
<dbReference type="GO" id="GO:0016020">
    <property type="term" value="C:membrane"/>
    <property type="evidence" value="ECO:0007669"/>
    <property type="project" value="UniProtKB-SubCell"/>
</dbReference>
<evidence type="ECO:0000256" key="1">
    <source>
        <dbReference type="ARBA" id="ARBA00004141"/>
    </source>
</evidence>
<keyword evidence="6 7" id="KW-0472">Membrane</keyword>
<dbReference type="Proteomes" id="UP000251960">
    <property type="component" value="Chromosome 5"/>
</dbReference>
<dbReference type="PANTHER" id="PTHR14233">
    <property type="entry name" value="DUF914-RELATED"/>
    <property type="match status" value="1"/>
</dbReference>
<dbReference type="AlphaFoldDB" id="A0A3L6ENR2"/>
<keyword evidence="4 7" id="KW-0812">Transmembrane</keyword>
<dbReference type="Pfam" id="PF06027">
    <property type="entry name" value="SLC35F"/>
    <property type="match status" value="1"/>
</dbReference>
<gene>
    <name evidence="8" type="primary">SLC35F1_2</name>
    <name evidence="8" type="ORF">Zm00014a_025593</name>
</gene>
<evidence type="ECO:0000256" key="3">
    <source>
        <dbReference type="ARBA" id="ARBA00022448"/>
    </source>
</evidence>
<evidence type="ECO:0000256" key="5">
    <source>
        <dbReference type="ARBA" id="ARBA00022989"/>
    </source>
</evidence>
<feature type="transmembrane region" description="Helical" evidence="7">
    <location>
        <begin position="94"/>
        <end position="113"/>
    </location>
</feature>
<comment type="caution">
    <text evidence="8">The sequence shown here is derived from an EMBL/GenBank/DDBJ whole genome shotgun (WGS) entry which is preliminary data.</text>
</comment>
<sequence>MRLVVRVAQDSLDLLVECCVWFINLLSSESNEVHSYKQSLLNYILLARVYGETLLYKQQPMTIKWYYYWILGIIDVEAHYIVVSAYQYTSLTNVMLRDCWSVPCVIVCSWIFLKAKYGLRNLSGVGVCVAGLILVVFSNVHAFDREKGLNSLTGDLLVIGGSMLHAFSRVTKEYFVHESTRVEVMAMLGVFRAIINGIQISIFKQKELRSTHWTADMWAVLMRTIAYKEKVDVMYFVSFAGTTTGFVIYSYRGSRQNTIETTRVT</sequence>
<comment type="subcellular location">
    <subcellularLocation>
        <location evidence="1">Membrane</location>
        <topology evidence="1">Multi-pass membrane protein</topology>
    </subcellularLocation>
</comment>
<name>A0A3L6ENR2_MAIZE</name>
<feature type="transmembrane region" description="Helical" evidence="7">
    <location>
        <begin position="125"/>
        <end position="143"/>
    </location>
</feature>
<evidence type="ECO:0000313" key="8">
    <source>
        <dbReference type="EMBL" id="PWZ22213.1"/>
    </source>
</evidence>
<keyword evidence="5 7" id="KW-1133">Transmembrane helix</keyword>
<evidence type="ECO:0000256" key="2">
    <source>
        <dbReference type="ARBA" id="ARBA00007863"/>
    </source>
</evidence>
<dbReference type="InterPro" id="IPR009262">
    <property type="entry name" value="SLC35_F1/F2/F6"/>
</dbReference>
<dbReference type="SUPFAM" id="SSF103481">
    <property type="entry name" value="Multidrug resistance efflux transporter EmrE"/>
    <property type="match status" value="1"/>
</dbReference>
<dbReference type="ExpressionAtlas" id="A0A3L6ENR2">
    <property type="expression patterns" value="baseline and differential"/>
</dbReference>
<dbReference type="InterPro" id="IPR037185">
    <property type="entry name" value="EmrE-like"/>
</dbReference>
<dbReference type="InterPro" id="IPR052221">
    <property type="entry name" value="SLC35F_Transporter"/>
</dbReference>
<reference evidence="8 9" key="1">
    <citation type="journal article" date="2018" name="Nat. Genet.">
        <title>Extensive intraspecific gene order and gene structural variations between Mo17 and other maize genomes.</title>
        <authorList>
            <person name="Sun S."/>
            <person name="Zhou Y."/>
            <person name="Chen J."/>
            <person name="Shi J."/>
            <person name="Zhao H."/>
            <person name="Zhao H."/>
            <person name="Song W."/>
            <person name="Zhang M."/>
            <person name="Cui Y."/>
            <person name="Dong X."/>
            <person name="Liu H."/>
            <person name="Ma X."/>
            <person name="Jiao Y."/>
            <person name="Wang B."/>
            <person name="Wei X."/>
            <person name="Stein J.C."/>
            <person name="Glaubitz J.C."/>
            <person name="Lu F."/>
            <person name="Yu G."/>
            <person name="Liang C."/>
            <person name="Fengler K."/>
            <person name="Li B."/>
            <person name="Rafalski A."/>
            <person name="Schnable P.S."/>
            <person name="Ware D.H."/>
            <person name="Buckler E.S."/>
            <person name="Lai J."/>
        </authorList>
    </citation>
    <scope>NUCLEOTIDE SEQUENCE [LARGE SCALE GENOMIC DNA]</scope>
    <source>
        <strain evidence="9">cv. Missouri 17</strain>
        <tissue evidence="8">Seedling</tissue>
    </source>
</reference>
<dbReference type="EMBL" id="NCVQ01000006">
    <property type="protein sequence ID" value="PWZ22213.1"/>
    <property type="molecule type" value="Genomic_DNA"/>
</dbReference>
<evidence type="ECO:0000256" key="6">
    <source>
        <dbReference type="ARBA" id="ARBA00023136"/>
    </source>
</evidence>